<evidence type="ECO:0000313" key="1">
    <source>
        <dbReference type="EMBL" id="GAI72304.1"/>
    </source>
</evidence>
<accession>X1SWV8</accession>
<organism evidence="1">
    <name type="scientific">marine sediment metagenome</name>
    <dbReference type="NCBI Taxonomy" id="412755"/>
    <lineage>
        <taxon>unclassified sequences</taxon>
        <taxon>metagenomes</taxon>
        <taxon>ecological metagenomes</taxon>
    </lineage>
</organism>
<reference evidence="1" key="1">
    <citation type="journal article" date="2014" name="Front. Microbiol.">
        <title>High frequency of phylogenetically diverse reductive dehalogenase-homologous genes in deep subseafloor sedimentary metagenomes.</title>
        <authorList>
            <person name="Kawai M."/>
            <person name="Futagami T."/>
            <person name="Toyoda A."/>
            <person name="Takaki Y."/>
            <person name="Nishi S."/>
            <person name="Hori S."/>
            <person name="Arai W."/>
            <person name="Tsubouchi T."/>
            <person name="Morono Y."/>
            <person name="Uchiyama I."/>
            <person name="Ito T."/>
            <person name="Fujiyama A."/>
            <person name="Inagaki F."/>
            <person name="Takami H."/>
        </authorList>
    </citation>
    <scope>NUCLEOTIDE SEQUENCE</scope>
    <source>
        <strain evidence="1">Expedition CK06-06</strain>
    </source>
</reference>
<name>X1SWV8_9ZZZZ</name>
<sequence>MISFATLEAVRYGPELLPSCEYVSPTTGNEAEVLNLTRLPNNMLVRLKDVGADRSNDAELRLKADSQTFEVSAAAIPDLSEPTQYDLLASRSALNE</sequence>
<comment type="caution">
    <text evidence="1">The sequence shown here is derived from an EMBL/GenBank/DDBJ whole genome shotgun (WGS) entry which is preliminary data.</text>
</comment>
<protein>
    <submittedName>
        <fullName evidence="1">Uncharacterized protein</fullName>
    </submittedName>
</protein>
<proteinExistence type="predicted"/>
<dbReference type="AlphaFoldDB" id="X1SWV8"/>
<dbReference type="EMBL" id="BARW01001142">
    <property type="protein sequence ID" value="GAI72304.1"/>
    <property type="molecule type" value="Genomic_DNA"/>
</dbReference>
<gene>
    <name evidence="1" type="ORF">S12H4_03888</name>
</gene>